<feature type="compositionally biased region" description="Basic residues" evidence="1">
    <location>
        <begin position="197"/>
        <end position="211"/>
    </location>
</feature>
<feature type="region of interest" description="Disordered" evidence="1">
    <location>
        <begin position="536"/>
        <end position="641"/>
    </location>
</feature>
<keyword evidence="2" id="KW-1185">Reference proteome</keyword>
<feature type="compositionally biased region" description="Gly residues" evidence="1">
    <location>
        <begin position="144"/>
        <end position="162"/>
    </location>
</feature>
<accession>A0A6J0HQY1</accession>
<evidence type="ECO:0000313" key="3">
    <source>
        <dbReference type="RefSeq" id="XP_017675999.1"/>
    </source>
</evidence>
<proteinExistence type="predicted"/>
<feature type="compositionally biased region" description="Low complexity" evidence="1">
    <location>
        <begin position="598"/>
        <end position="622"/>
    </location>
</feature>
<dbReference type="AlphaFoldDB" id="A0A6J0HQY1"/>
<feature type="region of interest" description="Disordered" evidence="1">
    <location>
        <begin position="1"/>
        <end position="470"/>
    </location>
</feature>
<evidence type="ECO:0000256" key="1">
    <source>
        <dbReference type="SAM" id="MobiDB-lite"/>
    </source>
</evidence>
<feature type="compositionally biased region" description="Basic residues" evidence="1">
    <location>
        <begin position="572"/>
        <end position="583"/>
    </location>
</feature>
<feature type="compositionally biased region" description="Basic and acidic residues" evidence="1">
    <location>
        <begin position="81"/>
        <end position="96"/>
    </location>
</feature>
<organism evidence="2 3">
    <name type="scientific">Lepidothrix coronata</name>
    <name type="common">blue-crowned manakin</name>
    <dbReference type="NCBI Taxonomy" id="321398"/>
    <lineage>
        <taxon>Eukaryota</taxon>
        <taxon>Metazoa</taxon>
        <taxon>Chordata</taxon>
        <taxon>Craniata</taxon>
        <taxon>Vertebrata</taxon>
        <taxon>Euteleostomi</taxon>
        <taxon>Archelosauria</taxon>
        <taxon>Archosauria</taxon>
        <taxon>Dinosauria</taxon>
        <taxon>Saurischia</taxon>
        <taxon>Theropoda</taxon>
        <taxon>Coelurosauria</taxon>
        <taxon>Aves</taxon>
        <taxon>Neognathae</taxon>
        <taxon>Neoaves</taxon>
        <taxon>Telluraves</taxon>
        <taxon>Australaves</taxon>
        <taxon>Passeriformes</taxon>
        <taxon>Pipridae</taxon>
        <taxon>Lepidothrix</taxon>
    </lineage>
</organism>
<reference evidence="3" key="1">
    <citation type="submission" date="2025-08" db="UniProtKB">
        <authorList>
            <consortium name="RefSeq"/>
        </authorList>
    </citation>
    <scope>IDENTIFICATION</scope>
</reference>
<feature type="compositionally biased region" description="Pro residues" evidence="1">
    <location>
        <begin position="52"/>
        <end position="66"/>
    </location>
</feature>
<feature type="compositionally biased region" description="Low complexity" evidence="1">
    <location>
        <begin position="402"/>
        <end position="411"/>
    </location>
</feature>
<evidence type="ECO:0000313" key="2">
    <source>
        <dbReference type="Proteomes" id="UP000504624"/>
    </source>
</evidence>
<feature type="compositionally biased region" description="Gly residues" evidence="1">
    <location>
        <begin position="560"/>
        <end position="571"/>
    </location>
</feature>
<name>A0A6J0HQY1_9PASS</name>
<feature type="compositionally biased region" description="Low complexity" evidence="1">
    <location>
        <begin position="97"/>
        <end position="107"/>
    </location>
</feature>
<dbReference type="GeneID" id="108500030"/>
<protein>
    <submittedName>
        <fullName evidence="3">Collagen alpha-1(I) chain-like</fullName>
    </submittedName>
</protein>
<feature type="compositionally biased region" description="Low complexity" evidence="1">
    <location>
        <begin position="229"/>
        <end position="241"/>
    </location>
</feature>
<sequence>MYQHTNVKFYEAQLHPSPKERDSPPRPRRAPSAPITSWPEPAAATAALQRPVPSPDPQNTPLPPLKRTPRISAGVGGARGHGREEAANPPRCDTRFPAHPGPHAASPPSLPPARPDGARRRFPARPGGELRSPAPKDEPPAGGDLAGAGGGGRWPGRGQGGGEPPPHPAVTGEEMRENPRCSRRRRERRVTGERRRTGTMRKQKMQVKRRLPRDPEGPAAGAGSGGPEGAAPGRTTTPAAPRDNEGTRGRGGGQAAAGLPRRSPPPTKPRGRLGPGPAPAPSRPSPRSAGPAMMPANRAGPGQPGPGLRGHGGALPPRAPRQRGAPSGARSYGPRREPPACPAAHPGVPSPPPGTAGSRPLSRAYLAGPFPGPLRGTRPGSAPRRVPGSQRQRALGRGGGPSPAAAAAFPRAGRKRHWAHGDPLRRRQGRPGHAHPVLRWLPRRRAPPRQGALLRHRPSRPPSLLAVRPRGSAHAAASLVAACRPRRSSHGRGAPLACGAARQARGGRWGAAAAGADAGRGVRAAAAPGGRAALRAEGRGVSAARGATPASGHVAERRGGAGGGREGWGGGRRAHARCRRARGLPRGTSARGGRGSRRGVPGAPPGAATETRPARAGAAGPAHPQPAGPLPRSPEQRPRGP</sequence>
<gene>
    <name evidence="3" type="primary">LOC108500030</name>
</gene>
<dbReference type="RefSeq" id="XP_017675999.1">
    <property type="nucleotide sequence ID" value="XM_017820510.1"/>
</dbReference>
<dbReference type="Proteomes" id="UP000504624">
    <property type="component" value="Unplaced"/>
</dbReference>
<feature type="compositionally biased region" description="Pro residues" evidence="1">
    <location>
        <begin position="623"/>
        <end position="632"/>
    </location>
</feature>